<reference evidence="15" key="1">
    <citation type="submission" date="2020-12" db="EMBL/GenBank/DDBJ databases">
        <title>Vagococcus allomyrinae sp. nov. and Enterococcus lavae sp. nov., isolated from the larvae of Allomyrina dichotoma.</title>
        <authorList>
            <person name="Lee S.D."/>
        </authorList>
    </citation>
    <scope>NUCLEOTIDE SEQUENCE</scope>
    <source>
        <strain evidence="15">BWB3-3</strain>
    </source>
</reference>
<keyword evidence="6" id="KW-0598">Phosphotransferase system</keyword>
<evidence type="ECO:0000256" key="10">
    <source>
        <dbReference type="ARBA" id="ARBA00041175"/>
    </source>
</evidence>
<comment type="caution">
    <text evidence="15">The sequence shown here is derived from an EMBL/GenBank/DDBJ whole genome shotgun (WGS) entry which is preliminary data.</text>
</comment>
<organism evidence="15 16">
    <name type="scientific">Vagococcus allomyrinae</name>
    <dbReference type="NCBI Taxonomy" id="2794353"/>
    <lineage>
        <taxon>Bacteria</taxon>
        <taxon>Bacillati</taxon>
        <taxon>Bacillota</taxon>
        <taxon>Bacilli</taxon>
        <taxon>Lactobacillales</taxon>
        <taxon>Enterococcaceae</taxon>
        <taxon>Vagococcus</taxon>
    </lineage>
</organism>
<evidence type="ECO:0000256" key="3">
    <source>
        <dbReference type="ARBA" id="ARBA00022490"/>
    </source>
</evidence>
<dbReference type="RefSeq" id="WP_209524854.1">
    <property type="nucleotide sequence ID" value="NZ_JAEEGA010000002.1"/>
</dbReference>
<dbReference type="SUPFAM" id="SSF52794">
    <property type="entry name" value="PTS system IIB component-like"/>
    <property type="match status" value="1"/>
</dbReference>
<dbReference type="GO" id="GO:0006355">
    <property type="term" value="P:regulation of DNA-templated transcription"/>
    <property type="evidence" value="ECO:0007669"/>
    <property type="project" value="InterPro"/>
</dbReference>
<dbReference type="PROSITE" id="PS51372">
    <property type="entry name" value="PRD_2"/>
    <property type="match status" value="1"/>
</dbReference>
<dbReference type="InterPro" id="IPR036634">
    <property type="entry name" value="PRD_sf"/>
</dbReference>
<evidence type="ECO:0000256" key="4">
    <source>
        <dbReference type="ARBA" id="ARBA00022553"/>
    </source>
</evidence>
<sequence>MYLDARSLAIFKEIIHYPQQKSKELEKKFDLSRRQVNYSIEKVNLWLSEFKFQKIQRLSNGHFSVDKAVINYFSETMASQKQTDTYIFDELERQQILLLSLIGKNSDLSLDDLSELLAVSRNTTSKDLKAAEHMLRDFQLTIQYSRIDGFKLAGEEMAIRRLINYLVPKMMTIANFSDFFAQIMKVDKQWFLKKIQAIEEQLGIHYTDISFHELPFILILNLHRWEQHHPLAISEPFSTTVDPINETAEYRVIVSVLSSVMPAAVIEKEWLVLQMLTANMRSAHLSGQLKQGLEQAIQTFLQRFEEKSVLLILDKANLIQKLLVHMYPAYYRIKYGVNTNYILLDKITTDYVELFELVKQSVGPIELAIGKQLPDGEIAYLTIFLGGELLKQGLNIETKKRAVVVCTNGISISKLLKYTLSKLFPEFIFRESLSIRQFDHYEQPYDVVFSMVPLKSDKPVFIVNPLMTKEEQQLLKYHVLTELKEHTTDFLVRDILGIVKKYAEVTYEQKLVDELETFMKAPTIQGPVVDLTNELPDLTTFLKSQRVLIKDRVKDWQAGIRLACQPLLEEQLISEVYVESLLVEHNRHELYCFLGNYLAIPHTLPENGVQGDGFSMLILKEPVLFANGRPISVIVPLAILSQTSHLRAIVQLAELSENNQDMLALMAATNQQSAYEVIEKYK</sequence>
<dbReference type="PANTHER" id="PTHR36203:SF1">
    <property type="entry name" value="ASCORBATE-SPECIFIC PTS SYSTEM EIIA COMPONENT"/>
    <property type="match status" value="1"/>
</dbReference>
<gene>
    <name evidence="15" type="ORF">I6N95_02890</name>
</gene>
<evidence type="ECO:0000313" key="15">
    <source>
        <dbReference type="EMBL" id="MBP1039951.1"/>
    </source>
</evidence>
<dbReference type="InterPro" id="IPR011608">
    <property type="entry name" value="PRD"/>
</dbReference>
<evidence type="ECO:0000256" key="2">
    <source>
        <dbReference type="ARBA" id="ARBA00022448"/>
    </source>
</evidence>
<comment type="function">
    <text evidence="9">The phosphoenolpyruvate-dependent sugar phosphotransferase system (sugar PTS), a major carbohydrate active transport system, catalyzes the phosphorylation of incoming sugar substrates concomitantly with their translocation across the cell membrane. The enzyme II UlaABC PTS system is involved in ascorbate transport.</text>
</comment>
<dbReference type="CDD" id="cd00211">
    <property type="entry name" value="PTS_IIA_fru"/>
    <property type="match status" value="1"/>
</dbReference>
<evidence type="ECO:0000256" key="8">
    <source>
        <dbReference type="ARBA" id="ARBA00023159"/>
    </source>
</evidence>
<dbReference type="InterPro" id="IPR013011">
    <property type="entry name" value="PTS_EIIB_2"/>
</dbReference>
<dbReference type="EMBL" id="JAEEGA010000002">
    <property type="protein sequence ID" value="MBP1039951.1"/>
    <property type="molecule type" value="Genomic_DNA"/>
</dbReference>
<dbReference type="GO" id="GO:0005737">
    <property type="term" value="C:cytoplasm"/>
    <property type="evidence" value="ECO:0007669"/>
    <property type="project" value="UniProtKB-SubCell"/>
</dbReference>
<dbReference type="PROSITE" id="PS51099">
    <property type="entry name" value="PTS_EIIB_TYPE_2"/>
    <property type="match status" value="1"/>
</dbReference>
<evidence type="ECO:0000259" key="12">
    <source>
        <dbReference type="PROSITE" id="PS51094"/>
    </source>
</evidence>
<dbReference type="Gene3D" id="3.40.930.10">
    <property type="entry name" value="Mannitol-specific EII, Chain A"/>
    <property type="match status" value="1"/>
</dbReference>
<name>A0A940PAP0_9ENTE</name>
<dbReference type="Pfam" id="PF00874">
    <property type="entry name" value="PRD"/>
    <property type="match status" value="1"/>
</dbReference>
<dbReference type="SUPFAM" id="SSF63520">
    <property type="entry name" value="PTS-regulatory domain, PRD"/>
    <property type="match status" value="1"/>
</dbReference>
<protein>
    <recommendedName>
        <fullName evidence="10">Ascorbate-specific PTS system EIIA component</fullName>
    </recommendedName>
    <alternativeName>
        <fullName evidence="11">Ascorbate-specific phosphotransferase enzyme IIA component</fullName>
    </alternativeName>
</protein>
<dbReference type="InterPro" id="IPR007737">
    <property type="entry name" value="Mga_HTH"/>
</dbReference>
<keyword evidence="2" id="KW-0813">Transport</keyword>
<dbReference type="InterPro" id="IPR002178">
    <property type="entry name" value="PTS_EIIA_type-2_dom"/>
</dbReference>
<evidence type="ECO:0000256" key="7">
    <source>
        <dbReference type="ARBA" id="ARBA00022777"/>
    </source>
</evidence>
<evidence type="ECO:0000313" key="16">
    <source>
        <dbReference type="Proteomes" id="UP000674938"/>
    </source>
</evidence>
<dbReference type="InterPro" id="IPR036095">
    <property type="entry name" value="PTS_EIIB-like_sf"/>
</dbReference>
<dbReference type="Proteomes" id="UP000674938">
    <property type="component" value="Unassembled WGS sequence"/>
</dbReference>
<accession>A0A940PAP0</accession>
<evidence type="ECO:0000259" key="14">
    <source>
        <dbReference type="PROSITE" id="PS51372"/>
    </source>
</evidence>
<keyword evidence="8" id="KW-0010">Activator</keyword>
<dbReference type="GO" id="GO:0009401">
    <property type="term" value="P:phosphoenolpyruvate-dependent sugar phosphotransferase system"/>
    <property type="evidence" value="ECO:0007669"/>
    <property type="project" value="UniProtKB-KW"/>
</dbReference>
<evidence type="ECO:0000256" key="9">
    <source>
        <dbReference type="ARBA" id="ARBA00037387"/>
    </source>
</evidence>
<keyword evidence="5" id="KW-0808">Transferase</keyword>
<keyword evidence="16" id="KW-1185">Reference proteome</keyword>
<dbReference type="Pfam" id="PF05043">
    <property type="entry name" value="Mga"/>
    <property type="match status" value="1"/>
</dbReference>
<dbReference type="AlphaFoldDB" id="A0A940PAP0"/>
<dbReference type="PROSITE" id="PS51094">
    <property type="entry name" value="PTS_EIIA_TYPE_2"/>
    <property type="match status" value="1"/>
</dbReference>
<dbReference type="GO" id="GO:0016301">
    <property type="term" value="F:kinase activity"/>
    <property type="evidence" value="ECO:0007669"/>
    <property type="project" value="UniProtKB-KW"/>
</dbReference>
<keyword evidence="3" id="KW-0963">Cytoplasm</keyword>
<comment type="subcellular location">
    <subcellularLocation>
        <location evidence="1">Cytoplasm</location>
    </subcellularLocation>
</comment>
<evidence type="ECO:0000256" key="5">
    <source>
        <dbReference type="ARBA" id="ARBA00022679"/>
    </source>
</evidence>
<dbReference type="CDD" id="cd05568">
    <property type="entry name" value="PTS_IIB_bgl_like"/>
    <property type="match status" value="1"/>
</dbReference>
<keyword evidence="7" id="KW-0418">Kinase</keyword>
<proteinExistence type="predicted"/>
<dbReference type="PANTHER" id="PTHR36203">
    <property type="entry name" value="ASCORBATE-SPECIFIC PTS SYSTEM EIIA COMPONENT"/>
    <property type="match status" value="1"/>
</dbReference>
<dbReference type="GO" id="GO:0008982">
    <property type="term" value="F:protein-N(PI)-phosphohistidine-sugar phosphotransferase activity"/>
    <property type="evidence" value="ECO:0007669"/>
    <property type="project" value="InterPro"/>
</dbReference>
<dbReference type="SUPFAM" id="SSF55804">
    <property type="entry name" value="Phoshotransferase/anion transport protein"/>
    <property type="match status" value="1"/>
</dbReference>
<feature type="domain" description="PTS EIIA type-2" evidence="12">
    <location>
        <begin position="540"/>
        <end position="681"/>
    </location>
</feature>
<dbReference type="Gene3D" id="1.10.1790.10">
    <property type="entry name" value="PRD domain"/>
    <property type="match status" value="1"/>
</dbReference>
<feature type="domain" description="PTS EIIB type-2" evidence="13">
    <location>
        <begin position="400"/>
        <end position="487"/>
    </location>
</feature>
<dbReference type="InterPro" id="IPR051351">
    <property type="entry name" value="Ascorbate-PTS_EIIA_comp"/>
</dbReference>
<dbReference type="InterPro" id="IPR016152">
    <property type="entry name" value="PTrfase/Anion_transptr"/>
</dbReference>
<keyword evidence="4" id="KW-0597">Phosphoprotein</keyword>
<dbReference type="Pfam" id="PF00359">
    <property type="entry name" value="PTS_EIIA_2"/>
    <property type="match status" value="1"/>
</dbReference>
<evidence type="ECO:0000256" key="6">
    <source>
        <dbReference type="ARBA" id="ARBA00022683"/>
    </source>
</evidence>
<dbReference type="Gene3D" id="3.40.50.2300">
    <property type="match status" value="1"/>
</dbReference>
<evidence type="ECO:0000259" key="13">
    <source>
        <dbReference type="PROSITE" id="PS51099"/>
    </source>
</evidence>
<evidence type="ECO:0000256" key="11">
    <source>
        <dbReference type="ARBA" id="ARBA00042072"/>
    </source>
</evidence>
<evidence type="ECO:0000256" key="1">
    <source>
        <dbReference type="ARBA" id="ARBA00004496"/>
    </source>
</evidence>
<feature type="domain" description="PRD" evidence="14">
    <location>
        <begin position="288"/>
        <end position="395"/>
    </location>
</feature>